<accession>A0A1G4T1Y6</accession>
<name>A0A1G4T1Y6_9CAUL</name>
<dbReference type="InterPro" id="IPR052355">
    <property type="entry name" value="CENP-V-like"/>
</dbReference>
<dbReference type="InterPro" id="IPR011057">
    <property type="entry name" value="Mss4-like_sf"/>
</dbReference>
<dbReference type="Gene3D" id="2.170.150.70">
    <property type="match status" value="1"/>
</dbReference>
<organism evidence="5 6">
    <name type="scientific">Asticcacaulis taihuensis</name>
    <dbReference type="NCBI Taxonomy" id="260084"/>
    <lineage>
        <taxon>Bacteria</taxon>
        <taxon>Pseudomonadati</taxon>
        <taxon>Pseudomonadota</taxon>
        <taxon>Alphaproteobacteria</taxon>
        <taxon>Caulobacterales</taxon>
        <taxon>Caulobacteraceae</taxon>
        <taxon>Asticcacaulis</taxon>
    </lineage>
</organism>
<proteinExistence type="inferred from homology"/>
<keyword evidence="6" id="KW-1185">Reference proteome</keyword>
<dbReference type="AlphaFoldDB" id="A0A1G4T1Y6"/>
<evidence type="ECO:0000256" key="2">
    <source>
        <dbReference type="ARBA" id="ARBA00022723"/>
    </source>
</evidence>
<keyword evidence="2" id="KW-0479">Metal-binding</keyword>
<dbReference type="SUPFAM" id="SSF51316">
    <property type="entry name" value="Mss4-like"/>
    <property type="match status" value="1"/>
</dbReference>
<dbReference type="GO" id="GO:0016846">
    <property type="term" value="F:carbon-sulfur lyase activity"/>
    <property type="evidence" value="ECO:0007669"/>
    <property type="project" value="InterPro"/>
</dbReference>
<gene>
    <name evidence="5" type="ORF">SAMN02927928_3148</name>
</gene>
<sequence>MLHQGSCHCGQIAFEVEGDFNEGLDCNCSMCRRRGGLLAFVPADAFKLKTPESGVSTYNFNTRRLHHHFCSTCGIAPYSEGQGPDGKEMRCINLRCIPTIDLDALKITKWDGASH</sequence>
<evidence type="ECO:0000256" key="3">
    <source>
        <dbReference type="ARBA" id="ARBA00022833"/>
    </source>
</evidence>
<dbReference type="Pfam" id="PF04828">
    <property type="entry name" value="GFA"/>
    <property type="match status" value="1"/>
</dbReference>
<evidence type="ECO:0000313" key="6">
    <source>
        <dbReference type="Proteomes" id="UP000199150"/>
    </source>
</evidence>
<dbReference type="InterPro" id="IPR006913">
    <property type="entry name" value="CENP-V/GFA"/>
</dbReference>
<comment type="similarity">
    <text evidence="1">Belongs to the Gfa family.</text>
</comment>
<evidence type="ECO:0000259" key="4">
    <source>
        <dbReference type="PROSITE" id="PS51891"/>
    </source>
</evidence>
<dbReference type="PANTHER" id="PTHR28620">
    <property type="entry name" value="CENTROMERE PROTEIN V"/>
    <property type="match status" value="1"/>
</dbReference>
<dbReference type="PROSITE" id="PS51891">
    <property type="entry name" value="CENP_V_GFA"/>
    <property type="match status" value="1"/>
</dbReference>
<dbReference type="EMBL" id="FMTS01000006">
    <property type="protein sequence ID" value="SCW75321.1"/>
    <property type="molecule type" value="Genomic_DNA"/>
</dbReference>
<reference evidence="6" key="1">
    <citation type="submission" date="2016-10" db="EMBL/GenBank/DDBJ databases">
        <authorList>
            <person name="Varghese N."/>
            <person name="Submissions S."/>
        </authorList>
    </citation>
    <scope>NUCLEOTIDE SEQUENCE [LARGE SCALE GENOMIC DNA]</scope>
    <source>
        <strain evidence="6">CGMCC 1.3431</strain>
    </source>
</reference>
<evidence type="ECO:0000256" key="1">
    <source>
        <dbReference type="ARBA" id="ARBA00005495"/>
    </source>
</evidence>
<dbReference type="OrthoDB" id="9805575at2"/>
<dbReference type="STRING" id="260084.SAMN02927928_3148"/>
<dbReference type="Proteomes" id="UP000199150">
    <property type="component" value="Unassembled WGS sequence"/>
</dbReference>
<dbReference type="RefSeq" id="WP_090649910.1">
    <property type="nucleotide sequence ID" value="NZ_CBCRYE010000005.1"/>
</dbReference>
<dbReference type="PANTHER" id="PTHR28620:SF1">
    <property type="entry name" value="CENP-V_GFA DOMAIN-CONTAINING PROTEIN"/>
    <property type="match status" value="1"/>
</dbReference>
<keyword evidence="3" id="KW-0862">Zinc</keyword>
<protein>
    <submittedName>
        <fullName evidence="5">Uncharacterized conserved protein</fullName>
    </submittedName>
</protein>
<feature type="domain" description="CENP-V/GFA" evidence="4">
    <location>
        <begin position="3"/>
        <end position="111"/>
    </location>
</feature>
<dbReference type="GO" id="GO:0046872">
    <property type="term" value="F:metal ion binding"/>
    <property type="evidence" value="ECO:0007669"/>
    <property type="project" value="UniProtKB-KW"/>
</dbReference>
<evidence type="ECO:0000313" key="5">
    <source>
        <dbReference type="EMBL" id="SCW75321.1"/>
    </source>
</evidence>